<organism evidence="2 3">
    <name type="scientific">Mycobacterium phage Willis</name>
    <dbReference type="NCBI Taxonomy" id="1486404"/>
    <lineage>
        <taxon>Viruses</taxon>
        <taxon>Duplodnaviria</taxon>
        <taxon>Heunggongvirae</taxon>
        <taxon>Uroviricota</taxon>
        <taxon>Caudoviricetes</taxon>
        <taxon>Ceeclamvirinae</taxon>
        <taxon>Bixzunavirus</taxon>
        <taxon>Bixzunavirus Bxz1</taxon>
    </lineage>
</organism>
<proteinExistence type="predicted"/>
<reference evidence="2 3" key="1">
    <citation type="submission" date="2014-03" db="EMBL/GenBank/DDBJ databases">
        <authorList>
            <person name="Churilla B.M."/>
            <person name="Abrahim M.R."/>
            <person name="Burke K.A."/>
            <person name="Yu V.J."/>
            <person name="Adkins N.L."/>
            <person name="Cohen K.L."/>
            <person name="Colicchio M.A."/>
            <person name="Fasoranti T.O."/>
            <person name="Genkil J.S."/>
            <person name="Kramer Z.J."/>
            <person name="Prout A.K."/>
            <person name="Schafer C.E."/>
            <person name="Schwarz A.G."/>
            <person name="Tish M."/>
            <person name="Vispute N."/>
            <person name="Wilkes K.E."/>
            <person name="Williams C.R."/>
            <person name="Xiao X."/>
            <person name="Yoder B.A."/>
            <person name="Lapin J.S."/>
            <person name="Ott C.T."/>
            <person name="Walburn T.D."/>
            <person name="Bradley K.W."/>
            <person name="Clarke D.Q."/>
            <person name="Lewis M.F."/>
            <person name="Barker L.P."/>
            <person name="Bailey C."/>
            <person name="Asai D.J."/>
            <person name="Bowman C.A."/>
            <person name="Russell D.A."/>
            <person name="Pope W.H."/>
            <person name="Jacobs-Sera D."/>
            <person name="Hendrix R.W."/>
            <person name="Hatfull G.F."/>
        </authorList>
    </citation>
    <scope>NUCLEOTIDE SEQUENCE [LARGE SCALE GENOMIC DNA]</scope>
</reference>
<evidence type="ECO:0000313" key="3">
    <source>
        <dbReference type="Proteomes" id="UP000027390"/>
    </source>
</evidence>
<gene>
    <name evidence="2" type="primary">67</name>
    <name evidence="2" type="ORF">PBI_WILLIS_67</name>
</gene>
<feature type="region of interest" description="Disordered" evidence="1">
    <location>
        <begin position="1"/>
        <end position="26"/>
    </location>
</feature>
<protein>
    <submittedName>
        <fullName evidence="2">Uncharacterized protein</fullName>
    </submittedName>
</protein>
<name>A0A068CGS1_9CAUD</name>
<dbReference type="EMBL" id="KJ595575">
    <property type="protein sequence ID" value="AID18147.1"/>
    <property type="molecule type" value="Genomic_DNA"/>
</dbReference>
<dbReference type="Proteomes" id="UP000027390">
    <property type="component" value="Segment"/>
</dbReference>
<evidence type="ECO:0000313" key="2">
    <source>
        <dbReference type="EMBL" id="AID18147.1"/>
    </source>
</evidence>
<sequence length="129" mass="14118">MDKRRVKQTGLVPMGTGECARTGETRERNRLARCSLGLSMSAPTTTTHRKEGRMAHNDLVKLASDLNEKAFSVREDLEHRVGDVPADLLALLAAVDALTGAVVELAATDDVATELEELKAKFDRVRTCR</sequence>
<evidence type="ECO:0000256" key="1">
    <source>
        <dbReference type="SAM" id="MobiDB-lite"/>
    </source>
</evidence>
<accession>A0A068CGS1</accession>